<sequence>MGFFKDRSDYFKSLANKHKLVAHKRIEGKHEKNSFHRMNDEEELLAACVNWAHFPCVVHAGMSGRYTEGKQSLVKRKTTNQLMFLSKVDHPTNMDSREACYDLTMEIMEDFIAFMLGEFHEKGFCSNFSNIDLNRFSFSTVSFNGNLFGWQLTIEDDAFPDITNSDTSKWFD</sequence>
<organism evidence="1 2">
    <name type="scientific">Cnuella takakiae</name>
    <dbReference type="NCBI Taxonomy" id="1302690"/>
    <lineage>
        <taxon>Bacteria</taxon>
        <taxon>Pseudomonadati</taxon>
        <taxon>Bacteroidota</taxon>
        <taxon>Chitinophagia</taxon>
        <taxon>Chitinophagales</taxon>
        <taxon>Chitinophagaceae</taxon>
        <taxon>Cnuella</taxon>
    </lineage>
</organism>
<dbReference type="Proteomes" id="UP000184368">
    <property type="component" value="Unassembled WGS sequence"/>
</dbReference>
<reference evidence="1 2" key="1">
    <citation type="submission" date="2016-11" db="EMBL/GenBank/DDBJ databases">
        <authorList>
            <person name="Jaros S."/>
            <person name="Januszkiewicz K."/>
            <person name="Wedrychowicz H."/>
        </authorList>
    </citation>
    <scope>NUCLEOTIDE SEQUENCE [LARGE SCALE GENOMIC DNA]</scope>
    <source>
        <strain evidence="1 2">DSM 26897</strain>
    </source>
</reference>
<keyword evidence="2" id="KW-1185">Reference proteome</keyword>
<gene>
    <name evidence="1" type="ORF">SAMN05444008_11555</name>
</gene>
<accession>A0A1M5G0V7</accession>
<name>A0A1M5G0V7_9BACT</name>
<evidence type="ECO:0000313" key="2">
    <source>
        <dbReference type="Proteomes" id="UP000184368"/>
    </source>
</evidence>
<evidence type="ECO:0000313" key="1">
    <source>
        <dbReference type="EMBL" id="SHF97395.1"/>
    </source>
</evidence>
<dbReference type="EMBL" id="FQUO01000015">
    <property type="protein sequence ID" value="SHF97395.1"/>
    <property type="molecule type" value="Genomic_DNA"/>
</dbReference>
<dbReference type="AlphaFoldDB" id="A0A1M5G0V7"/>
<proteinExistence type="predicted"/>
<dbReference type="RefSeq" id="WP_073045962.1">
    <property type="nucleotide sequence ID" value="NZ_FQUO01000015.1"/>
</dbReference>
<dbReference type="STRING" id="1302690.BUE76_10585"/>
<protein>
    <submittedName>
        <fullName evidence="1">Uncharacterized protein</fullName>
    </submittedName>
</protein>